<dbReference type="GO" id="GO:0016020">
    <property type="term" value="C:membrane"/>
    <property type="evidence" value="ECO:0007669"/>
    <property type="project" value="UniProtKB-SubCell"/>
</dbReference>
<dbReference type="Proteomes" id="UP000230233">
    <property type="component" value="Chromosome V"/>
</dbReference>
<dbReference type="EC" id="2.4.1.-" evidence="6"/>
<keyword evidence="3 6" id="KW-0328">Glycosyltransferase</keyword>
<dbReference type="PANTHER" id="PTHR47024:SF2">
    <property type="entry name" value="GLYCOSYLTRANSFERASE FAMILY 92 PROTEIN"/>
    <property type="match status" value="1"/>
</dbReference>
<reference evidence="8" key="1">
    <citation type="submission" date="2017-10" db="EMBL/GenBank/DDBJ databases">
        <title>Rapid genome shrinkage in a self-fertile nematode reveals novel sperm competition proteins.</title>
        <authorList>
            <person name="Yin D."/>
            <person name="Schwarz E.M."/>
            <person name="Thomas C.G."/>
            <person name="Felde R.L."/>
            <person name="Korf I.F."/>
            <person name="Cutter A.D."/>
            <person name="Schartner C.M."/>
            <person name="Ralston E.J."/>
            <person name="Meyer B.J."/>
            <person name="Haag E.S."/>
        </authorList>
    </citation>
    <scope>NUCLEOTIDE SEQUENCE [LARGE SCALE GENOMIC DNA]</scope>
    <source>
        <strain evidence="8">JU1422</strain>
    </source>
</reference>
<evidence type="ECO:0000256" key="2">
    <source>
        <dbReference type="ARBA" id="ARBA00007647"/>
    </source>
</evidence>
<dbReference type="AlphaFoldDB" id="A0A2G5T7K8"/>
<dbReference type="Pfam" id="PF01697">
    <property type="entry name" value="Glyco_transf_92"/>
    <property type="match status" value="2"/>
</dbReference>
<evidence type="ECO:0000313" key="7">
    <source>
        <dbReference type="EMBL" id="PIC23153.1"/>
    </source>
</evidence>
<evidence type="ECO:0000256" key="5">
    <source>
        <dbReference type="ARBA" id="ARBA00023136"/>
    </source>
</evidence>
<sequence>MFQINSQVYRIAHTMAANLCILEMNTTLGTIVDFDEIIVPTTGSPNILESSRQLLKEAKVGALEFKHTRIQLNLNSEKIGFERKSLENPILLDKSGPVKLIFNTSSVGIILTHSIKKFISSSSKTIEVPIGLLLHYRYNGGEESNKKRNFKIFEKNVETHIKNMDTVTKSVFRNISKKSNVYEPRIILELNECIEEMRILDDQINSTFPITFYHNAYVDYRFTPPRLRIFSLNQCIKSDKNFLLVDIFYEGVSEPTQVKVFGEPLEGACPSTYGPAKPCFYVAHTFFTDLIRTGGMTKVLIHMGSRKVTLSVKEINKRFEKGITLCLQPVYYYSQWQNIVLYIEAWRAQGATRFIVFYHSSTKDTKKVLDYYRGLGIIEIRSWPSFGSLPLEIADKHPKIDDSVFIFSYFLAMNICILDIKTTIGSIADFDEVMVPINGTMLDYATREMTGTNVGALSFGNNYVAMEPTIYSSDFSGVSKPIFISKGGPSKYIFNASVIDLAQVHWAKSFTDSSKKSKGGDGALLHMRYGFDPSKEKTLNKPFRYFPDNQKEHIRNMQDTANKIFNGSVPTFNSNFIDTLNDCVKQINKRGNTCRSTGGMCKKEMDKVNEWVYDRTERIFLSGA</sequence>
<protein>
    <recommendedName>
        <fullName evidence="6">Glycosyltransferase family 92 protein</fullName>
        <ecNumber evidence="6">2.4.1.-</ecNumber>
    </recommendedName>
</protein>
<comment type="subcellular location">
    <subcellularLocation>
        <location evidence="1">Membrane</location>
        <topology evidence="1">Single-pass membrane protein</topology>
    </subcellularLocation>
</comment>
<evidence type="ECO:0000256" key="3">
    <source>
        <dbReference type="ARBA" id="ARBA00022676"/>
    </source>
</evidence>
<comment type="similarity">
    <text evidence="2 6">Belongs to the glycosyltransferase 92 family.</text>
</comment>
<name>A0A2G5T7K8_9PELO</name>
<comment type="caution">
    <text evidence="7">The sequence shown here is derived from an EMBL/GenBank/DDBJ whole genome shotgun (WGS) entry which is preliminary data.</text>
</comment>
<organism evidence="7 8">
    <name type="scientific">Caenorhabditis nigoni</name>
    <dbReference type="NCBI Taxonomy" id="1611254"/>
    <lineage>
        <taxon>Eukaryota</taxon>
        <taxon>Metazoa</taxon>
        <taxon>Ecdysozoa</taxon>
        <taxon>Nematoda</taxon>
        <taxon>Chromadorea</taxon>
        <taxon>Rhabditida</taxon>
        <taxon>Rhabditina</taxon>
        <taxon>Rhabditomorpha</taxon>
        <taxon>Rhabditoidea</taxon>
        <taxon>Rhabditidae</taxon>
        <taxon>Peloderinae</taxon>
        <taxon>Caenorhabditis</taxon>
    </lineage>
</organism>
<evidence type="ECO:0000256" key="1">
    <source>
        <dbReference type="ARBA" id="ARBA00004167"/>
    </source>
</evidence>
<evidence type="ECO:0000256" key="6">
    <source>
        <dbReference type="RuleBase" id="RU366017"/>
    </source>
</evidence>
<dbReference type="GO" id="GO:0016757">
    <property type="term" value="F:glycosyltransferase activity"/>
    <property type="evidence" value="ECO:0007669"/>
    <property type="project" value="UniProtKB-UniRule"/>
</dbReference>
<evidence type="ECO:0000313" key="8">
    <source>
        <dbReference type="Proteomes" id="UP000230233"/>
    </source>
</evidence>
<dbReference type="OrthoDB" id="5777994at2759"/>
<proteinExistence type="inferred from homology"/>
<accession>A0A2G5T7K8</accession>
<keyword evidence="5" id="KW-0472">Membrane</keyword>
<dbReference type="PANTHER" id="PTHR47024">
    <property type="entry name" value="BIOFILM ABSENT ON HEAD (AFTER YERSINIA EXPOSURE)-RELATED"/>
    <property type="match status" value="1"/>
</dbReference>
<dbReference type="EMBL" id="PDUG01000005">
    <property type="protein sequence ID" value="PIC23153.1"/>
    <property type="molecule type" value="Genomic_DNA"/>
</dbReference>
<keyword evidence="4 6" id="KW-0808">Transferase</keyword>
<dbReference type="InterPro" id="IPR008166">
    <property type="entry name" value="Glyco_transf_92"/>
</dbReference>
<keyword evidence="8" id="KW-1185">Reference proteome</keyword>
<gene>
    <name evidence="7" type="primary">Cnig_chr_V.g16946</name>
    <name evidence="7" type="ORF">B9Z55_016946</name>
</gene>
<evidence type="ECO:0000256" key="4">
    <source>
        <dbReference type="ARBA" id="ARBA00022679"/>
    </source>
</evidence>